<feature type="transmembrane region" description="Helical" evidence="1">
    <location>
        <begin position="119"/>
        <end position="139"/>
    </location>
</feature>
<dbReference type="AlphaFoldDB" id="A0A420FJH4"/>
<keyword evidence="1" id="KW-1133">Transmembrane helix</keyword>
<accession>A0A420FJH4</accession>
<evidence type="ECO:0000256" key="1">
    <source>
        <dbReference type="SAM" id="Phobius"/>
    </source>
</evidence>
<comment type="caution">
    <text evidence="2">The sequence shown here is derived from an EMBL/GenBank/DDBJ whole genome shotgun (WGS) entry which is preliminary data.</text>
</comment>
<name>A0A420FJH4_9SPHI</name>
<keyword evidence="1" id="KW-0472">Membrane</keyword>
<organism evidence="2 3">
    <name type="scientific">Sphingobacterium siyangense</name>
    <dbReference type="NCBI Taxonomy" id="459529"/>
    <lineage>
        <taxon>Bacteria</taxon>
        <taxon>Pseudomonadati</taxon>
        <taxon>Bacteroidota</taxon>
        <taxon>Sphingobacteriia</taxon>
        <taxon>Sphingobacteriales</taxon>
        <taxon>Sphingobacteriaceae</taxon>
        <taxon>Sphingobacterium</taxon>
    </lineage>
</organism>
<keyword evidence="3" id="KW-1185">Reference proteome</keyword>
<dbReference type="EMBL" id="MCAQ01000026">
    <property type="protein sequence ID" value="RKF33099.1"/>
    <property type="molecule type" value="Genomic_DNA"/>
</dbReference>
<feature type="transmembrane region" description="Helical" evidence="1">
    <location>
        <begin position="74"/>
        <end position="94"/>
    </location>
</feature>
<sequence>MVLKKIVSYIGFFISIFNIYALFSFMSPIKTVILFGYWGRPENKPYSTAYDVRAFKLEDFGLSREIALVINYGLTYFHLILLSAIFGFFCFFLAKKVYYWSSAYNTFIWANNADKKTALTYNFNSVFILTILLFLFYMLSSVIKR</sequence>
<feature type="transmembrane region" description="Helical" evidence="1">
    <location>
        <begin position="6"/>
        <end position="25"/>
    </location>
</feature>
<gene>
    <name evidence="2" type="ORF">BCY89_12740</name>
</gene>
<evidence type="ECO:0000313" key="3">
    <source>
        <dbReference type="Proteomes" id="UP000286402"/>
    </source>
</evidence>
<evidence type="ECO:0000313" key="2">
    <source>
        <dbReference type="EMBL" id="RKF33099.1"/>
    </source>
</evidence>
<dbReference type="Proteomes" id="UP000286402">
    <property type="component" value="Unassembled WGS sequence"/>
</dbReference>
<proteinExistence type="predicted"/>
<keyword evidence="1" id="KW-0812">Transmembrane</keyword>
<reference evidence="2 3" key="1">
    <citation type="submission" date="2016-07" db="EMBL/GenBank/DDBJ databases">
        <title>Genome analysis of Sphingobacterium siyangense T12B17.</title>
        <authorList>
            <person name="Xu D."/>
            <person name="Su Y."/>
            <person name="Zheng S."/>
        </authorList>
    </citation>
    <scope>NUCLEOTIDE SEQUENCE [LARGE SCALE GENOMIC DNA]</scope>
    <source>
        <strain evidence="2 3">T12B17</strain>
    </source>
</reference>
<protein>
    <submittedName>
        <fullName evidence="2">Uncharacterized protein</fullName>
    </submittedName>
</protein>